<dbReference type="PANTHER" id="PTHR32077">
    <property type="entry name" value="FASCICLIN-LIKE ARABINOGALACTAN PROTEIN"/>
    <property type="match status" value="1"/>
</dbReference>
<comment type="similarity">
    <text evidence="2">Belongs to the fasciclin-like AGP family.</text>
</comment>
<dbReference type="PANTHER" id="PTHR32077:SF54">
    <property type="entry name" value="FASCICLIN-LIKE ARABINOGALACTAN PROTEIN 13-RELATED"/>
    <property type="match status" value="1"/>
</dbReference>
<organism evidence="11 12">
    <name type="scientific">Acer negundo</name>
    <name type="common">Box elder</name>
    <dbReference type="NCBI Taxonomy" id="4023"/>
    <lineage>
        <taxon>Eukaryota</taxon>
        <taxon>Viridiplantae</taxon>
        <taxon>Streptophyta</taxon>
        <taxon>Embryophyta</taxon>
        <taxon>Tracheophyta</taxon>
        <taxon>Spermatophyta</taxon>
        <taxon>Magnoliopsida</taxon>
        <taxon>eudicotyledons</taxon>
        <taxon>Gunneridae</taxon>
        <taxon>Pentapetalae</taxon>
        <taxon>rosids</taxon>
        <taxon>malvids</taxon>
        <taxon>Sapindales</taxon>
        <taxon>Sapindaceae</taxon>
        <taxon>Hippocastanoideae</taxon>
        <taxon>Acereae</taxon>
        <taxon>Acer</taxon>
    </lineage>
</organism>
<protein>
    <recommendedName>
        <fullName evidence="10">FAS1 domain-containing protein</fullName>
    </recommendedName>
</protein>
<dbReference type="PROSITE" id="PS50213">
    <property type="entry name" value="FAS1"/>
    <property type="match status" value="1"/>
</dbReference>
<keyword evidence="12" id="KW-1185">Reference proteome</keyword>
<dbReference type="Proteomes" id="UP001064489">
    <property type="component" value="Chromosome 5"/>
</dbReference>
<keyword evidence="6" id="KW-0654">Proteoglycan</keyword>
<dbReference type="EMBL" id="JAJSOW010000102">
    <property type="protein sequence ID" value="KAI9178413.1"/>
    <property type="molecule type" value="Genomic_DNA"/>
</dbReference>
<evidence type="ECO:0000256" key="2">
    <source>
        <dbReference type="ARBA" id="ARBA00007843"/>
    </source>
</evidence>
<keyword evidence="4" id="KW-0336">GPI-anchor</keyword>
<accession>A0AAD5IX98</accession>
<keyword evidence="3" id="KW-1003">Cell membrane</keyword>
<comment type="function">
    <text evidence="8">May be a cell surface adhesion protein.</text>
</comment>
<reference evidence="11" key="2">
    <citation type="submission" date="2023-02" db="EMBL/GenBank/DDBJ databases">
        <authorList>
            <person name="Swenson N.G."/>
            <person name="Wegrzyn J.L."/>
            <person name="Mcevoy S.L."/>
        </authorList>
    </citation>
    <scope>NUCLEOTIDE SEQUENCE</scope>
    <source>
        <strain evidence="11">91603</strain>
        <tissue evidence="11">Leaf</tissue>
    </source>
</reference>
<keyword evidence="5 9" id="KW-0732">Signal</keyword>
<keyword evidence="4" id="KW-0449">Lipoprotein</keyword>
<comment type="caution">
    <text evidence="11">The sequence shown here is derived from an EMBL/GenBank/DDBJ whole genome shotgun (WGS) entry which is preliminary data.</text>
</comment>
<evidence type="ECO:0000256" key="7">
    <source>
        <dbReference type="ARBA" id="ARBA00023136"/>
    </source>
</evidence>
<name>A0AAD5IX98_ACENE</name>
<reference evidence="11" key="1">
    <citation type="journal article" date="2022" name="Plant J.">
        <title>Strategies of tolerance reflected in two North American maple genomes.</title>
        <authorList>
            <person name="McEvoy S.L."/>
            <person name="Sezen U.U."/>
            <person name="Trouern-Trend A."/>
            <person name="McMahon S.M."/>
            <person name="Schaberg P.G."/>
            <person name="Yang J."/>
            <person name="Wegrzyn J.L."/>
            <person name="Swenson N.G."/>
        </authorList>
    </citation>
    <scope>NUCLEOTIDE SEQUENCE</scope>
    <source>
        <strain evidence="11">91603</strain>
    </source>
</reference>
<feature type="domain" description="FAS1" evidence="10">
    <location>
        <begin position="37"/>
        <end position="184"/>
    </location>
</feature>
<evidence type="ECO:0000256" key="9">
    <source>
        <dbReference type="SAM" id="SignalP"/>
    </source>
</evidence>
<keyword evidence="6" id="KW-0325">Glycoprotein</keyword>
<dbReference type="InterPro" id="IPR036378">
    <property type="entry name" value="FAS1_dom_sf"/>
</dbReference>
<gene>
    <name evidence="11" type="ORF">LWI28_026182</name>
</gene>
<evidence type="ECO:0000256" key="4">
    <source>
        <dbReference type="ARBA" id="ARBA00022622"/>
    </source>
</evidence>
<proteinExistence type="inferred from homology"/>
<evidence type="ECO:0000259" key="10">
    <source>
        <dbReference type="PROSITE" id="PS50213"/>
    </source>
</evidence>
<dbReference type="AlphaFoldDB" id="A0AAD5IX98"/>
<evidence type="ECO:0000256" key="3">
    <source>
        <dbReference type="ARBA" id="ARBA00022475"/>
    </source>
</evidence>
<feature type="chain" id="PRO_5041907708" description="FAS1 domain-containing protein" evidence="9">
    <location>
        <begin position="31"/>
        <end position="249"/>
    </location>
</feature>
<keyword evidence="7" id="KW-0472">Membrane</keyword>
<dbReference type="Gene3D" id="2.30.180.10">
    <property type="entry name" value="FAS1 domain"/>
    <property type="match status" value="1"/>
</dbReference>
<evidence type="ECO:0000256" key="6">
    <source>
        <dbReference type="ARBA" id="ARBA00022974"/>
    </source>
</evidence>
<dbReference type="SUPFAM" id="SSF82153">
    <property type="entry name" value="FAS1 domain"/>
    <property type="match status" value="1"/>
</dbReference>
<evidence type="ECO:0000313" key="12">
    <source>
        <dbReference type="Proteomes" id="UP001064489"/>
    </source>
</evidence>
<evidence type="ECO:0000313" key="11">
    <source>
        <dbReference type="EMBL" id="KAI9178413.1"/>
    </source>
</evidence>
<dbReference type="Pfam" id="PF02469">
    <property type="entry name" value="Fasciclin"/>
    <property type="match status" value="1"/>
</dbReference>
<evidence type="ECO:0000256" key="1">
    <source>
        <dbReference type="ARBA" id="ARBA00004609"/>
    </source>
</evidence>
<evidence type="ECO:0000256" key="8">
    <source>
        <dbReference type="ARBA" id="ARBA00024686"/>
    </source>
</evidence>
<dbReference type="GO" id="GO:0009834">
    <property type="term" value="P:plant-type secondary cell wall biogenesis"/>
    <property type="evidence" value="ECO:0007669"/>
    <property type="project" value="TreeGrafter"/>
</dbReference>
<evidence type="ECO:0000256" key="5">
    <source>
        <dbReference type="ARBA" id="ARBA00022729"/>
    </source>
</evidence>
<dbReference type="GO" id="GO:0098552">
    <property type="term" value="C:side of membrane"/>
    <property type="evidence" value="ECO:0007669"/>
    <property type="project" value="UniProtKB-KW"/>
</dbReference>
<sequence>MTHPPRQLILSLSHILLLLLCLLNQGLISAATATTISVSLTRILDKNGQHTTFITLLTTTEIASLIQHELKNSPIGLTVLAPTDTAFDNLKYSNRSINSLGIQGQIPLVYYHVLPRFYNLSDLLWVTNPIIKSKATGYAGGLCTLKITGQANQVHVSTGIVETQIKNALIQEFPLGVFQVDEVLLPVELFGLIISSLLYHLILQKHQLMIMKVMKVHIHVSMRVIRSLIGGGAYLKFLMEESRCFSCIY</sequence>
<feature type="signal peptide" evidence="9">
    <location>
        <begin position="1"/>
        <end position="30"/>
    </location>
</feature>
<dbReference type="InterPro" id="IPR045003">
    <property type="entry name" value="FLA_A"/>
</dbReference>
<comment type="subcellular location">
    <subcellularLocation>
        <location evidence="1">Cell membrane</location>
        <topology evidence="1">Lipid-anchor</topology>
        <topology evidence="1">GPI-anchor</topology>
    </subcellularLocation>
</comment>
<dbReference type="GO" id="GO:0005886">
    <property type="term" value="C:plasma membrane"/>
    <property type="evidence" value="ECO:0007669"/>
    <property type="project" value="UniProtKB-SubCell"/>
</dbReference>
<dbReference type="InterPro" id="IPR000782">
    <property type="entry name" value="FAS1_domain"/>
</dbReference>